<dbReference type="EMBL" id="OU342829">
    <property type="protein sequence ID" value="CAG7581350.1"/>
    <property type="molecule type" value="Genomic_DNA"/>
</dbReference>
<feature type="coiled-coil region" evidence="4">
    <location>
        <begin position="1"/>
        <end position="28"/>
    </location>
</feature>
<name>A0A8D9C9K4_9VIRU</name>
<dbReference type="InterPro" id="IPR001911">
    <property type="entry name" value="Ribosomal_bS21"/>
</dbReference>
<evidence type="ECO:0000256" key="2">
    <source>
        <dbReference type="ARBA" id="ARBA00022980"/>
    </source>
</evidence>
<evidence type="ECO:0000256" key="3">
    <source>
        <dbReference type="ARBA" id="ARBA00023274"/>
    </source>
</evidence>
<proteinExistence type="inferred from homology"/>
<evidence type="ECO:0000256" key="4">
    <source>
        <dbReference type="SAM" id="Coils"/>
    </source>
</evidence>
<keyword evidence="2 5" id="KW-0689">Ribosomal protein</keyword>
<dbReference type="GO" id="GO:1990904">
    <property type="term" value="C:ribonucleoprotein complex"/>
    <property type="evidence" value="ECO:0007669"/>
    <property type="project" value="UniProtKB-KW"/>
</dbReference>
<evidence type="ECO:0000256" key="1">
    <source>
        <dbReference type="ARBA" id="ARBA00006640"/>
    </source>
</evidence>
<dbReference type="Pfam" id="PF01165">
    <property type="entry name" value="Ribosomal_S21"/>
    <property type="match status" value="1"/>
</dbReference>
<evidence type="ECO:0000313" key="5">
    <source>
        <dbReference type="EMBL" id="CAG7581350.1"/>
    </source>
</evidence>
<dbReference type="GO" id="GO:0003735">
    <property type="term" value="F:structural constituent of ribosome"/>
    <property type="evidence" value="ECO:0007669"/>
    <property type="project" value="InterPro"/>
</dbReference>
<keyword evidence="4" id="KW-0175">Coiled coil</keyword>
<keyword evidence="3" id="KW-0687">Ribonucleoprotein</keyword>
<comment type="similarity">
    <text evidence="1">Belongs to the bacterial ribosomal protein bS21 family.</text>
</comment>
<sequence length="60" mass="7297">MLKIEVENKSIEKALKKYKNKARKTKLHEEVGERRYYKKKSVKRREEVLKAVYVEKSKND</sequence>
<gene>
    <name evidence="5" type="primary">rpsU</name>
    <name evidence="5" type="ORF">SLAVMIC_00798</name>
</gene>
<accession>A0A8D9C9K4</accession>
<reference evidence="5" key="1">
    <citation type="submission" date="2021-06" db="EMBL/GenBank/DDBJ databases">
        <authorList>
            <person name="Gannon L."/>
            <person name="Redgwell R T."/>
            <person name="Michniewski S."/>
            <person name="Harrison D C."/>
            <person name="Millard A."/>
        </authorList>
    </citation>
    <scope>NUCLEOTIDE SEQUENCE</scope>
</reference>
<protein>
    <submittedName>
        <fullName evidence="5">30S ribosomal protein S21</fullName>
    </submittedName>
</protein>
<organism evidence="5">
    <name type="scientific">uncultured marine phage</name>
    <dbReference type="NCBI Taxonomy" id="707152"/>
    <lineage>
        <taxon>Viruses</taxon>
        <taxon>environmental samples</taxon>
    </lineage>
</organism>
<dbReference type="NCBIfam" id="TIGR00030">
    <property type="entry name" value="S21p"/>
    <property type="match status" value="1"/>
</dbReference>